<evidence type="ECO:0000256" key="2">
    <source>
        <dbReference type="ARBA" id="ARBA00010320"/>
    </source>
</evidence>
<dbReference type="KEGG" id="ncs:NCAS_0D02400"/>
<dbReference type="InterPro" id="IPR012677">
    <property type="entry name" value="Nucleotide-bd_a/b_plait_sf"/>
</dbReference>
<dbReference type="eggNOG" id="ENOG502QS0P">
    <property type="taxonomic scope" value="Eukaryota"/>
</dbReference>
<dbReference type="GO" id="GO:0006397">
    <property type="term" value="P:mRNA processing"/>
    <property type="evidence" value="ECO:0007669"/>
    <property type="project" value="UniProtKB-UniRule"/>
</dbReference>
<keyword evidence="9" id="KW-0472">Membrane</keyword>
<keyword evidence="5 12" id="KW-0999">Mitochondrion inner membrane</keyword>
<gene>
    <name evidence="14" type="primary">NCAS0D02400</name>
    <name evidence="14" type="ordered locus">NCAS_0D02400</name>
</gene>
<dbReference type="Proteomes" id="UP000001640">
    <property type="component" value="Chromosome 4"/>
</dbReference>
<keyword evidence="15" id="KW-1185">Reference proteome</keyword>
<dbReference type="PROSITE" id="PS50102">
    <property type="entry name" value="RRM"/>
    <property type="match status" value="1"/>
</dbReference>
<dbReference type="STRING" id="1064592.G0VE30"/>
<keyword evidence="6" id="KW-0809">Transit peptide</keyword>
<proteinExistence type="inferred from homology"/>
<dbReference type="Pfam" id="PF00076">
    <property type="entry name" value="RRM_1"/>
    <property type="match status" value="1"/>
</dbReference>
<dbReference type="Pfam" id="PF10443">
    <property type="entry name" value="RNA12"/>
    <property type="match status" value="1"/>
</dbReference>
<dbReference type="CDD" id="cd12433">
    <property type="entry name" value="RRM_Yme2p_like"/>
    <property type="match status" value="1"/>
</dbReference>
<comment type="similarity">
    <text evidence="2 12">Belongs to the YME2 family.</text>
</comment>
<feature type="domain" description="RRM" evidence="13">
    <location>
        <begin position="180"/>
        <end position="255"/>
    </location>
</feature>
<evidence type="ECO:0000256" key="11">
    <source>
        <dbReference type="PROSITE-ProRule" id="PRU00176"/>
    </source>
</evidence>
<dbReference type="OrthoDB" id="10267654at2759"/>
<evidence type="ECO:0000256" key="8">
    <source>
        <dbReference type="ARBA" id="ARBA00023128"/>
    </source>
</evidence>
<dbReference type="PANTHER" id="PTHR32198:SF2">
    <property type="entry name" value="MITOCHONDRIAL ESCAPE PROTEIN 2"/>
    <property type="match status" value="1"/>
</dbReference>
<evidence type="ECO:0000256" key="7">
    <source>
        <dbReference type="ARBA" id="ARBA00022989"/>
    </source>
</evidence>
<keyword evidence="4" id="KW-0812">Transmembrane</keyword>
<evidence type="ECO:0000313" key="15">
    <source>
        <dbReference type="Proteomes" id="UP000001640"/>
    </source>
</evidence>
<keyword evidence="8 12" id="KW-0496">Mitochondrion</keyword>
<dbReference type="FunCoup" id="G0VE30">
    <property type="interactions" value="178"/>
</dbReference>
<evidence type="ECO:0000256" key="5">
    <source>
        <dbReference type="ARBA" id="ARBA00022792"/>
    </source>
</evidence>
<dbReference type="SMART" id="SM00360">
    <property type="entry name" value="RRM"/>
    <property type="match status" value="1"/>
</dbReference>
<keyword evidence="12" id="KW-0507">mRNA processing</keyword>
<accession>G0VE30</accession>
<evidence type="ECO:0000259" key="13">
    <source>
        <dbReference type="PROSITE" id="PS50102"/>
    </source>
</evidence>
<keyword evidence="11 12" id="KW-0694">RNA-binding</keyword>
<evidence type="ECO:0000256" key="6">
    <source>
        <dbReference type="ARBA" id="ARBA00022946"/>
    </source>
</evidence>
<evidence type="ECO:0000256" key="12">
    <source>
        <dbReference type="RuleBase" id="RU367108"/>
    </source>
</evidence>
<evidence type="ECO:0000256" key="3">
    <source>
        <dbReference type="ARBA" id="ARBA00020222"/>
    </source>
</evidence>
<dbReference type="InterPro" id="IPR018850">
    <property type="entry name" value="Mt_escape_2_C"/>
</dbReference>
<evidence type="ECO:0000256" key="9">
    <source>
        <dbReference type="ARBA" id="ARBA00023136"/>
    </source>
</evidence>
<evidence type="ECO:0000313" key="14">
    <source>
        <dbReference type="EMBL" id="CCC69821.1"/>
    </source>
</evidence>
<organism evidence="14 15">
    <name type="scientific">Naumovozyma castellii</name>
    <name type="common">Yeast</name>
    <name type="synonym">Saccharomyces castellii</name>
    <dbReference type="NCBI Taxonomy" id="27288"/>
    <lineage>
        <taxon>Eukaryota</taxon>
        <taxon>Fungi</taxon>
        <taxon>Dikarya</taxon>
        <taxon>Ascomycota</taxon>
        <taxon>Saccharomycotina</taxon>
        <taxon>Saccharomycetes</taxon>
        <taxon>Saccharomycetales</taxon>
        <taxon>Saccharomycetaceae</taxon>
        <taxon>Naumovozyma</taxon>
    </lineage>
</organism>
<dbReference type="GO" id="GO:0005743">
    <property type="term" value="C:mitochondrial inner membrane"/>
    <property type="evidence" value="ECO:0007669"/>
    <property type="project" value="UniProtKB-SubCell"/>
</dbReference>
<dbReference type="RefSeq" id="XP_003676182.1">
    <property type="nucleotide sequence ID" value="XM_003676134.1"/>
</dbReference>
<dbReference type="InterPro" id="IPR035979">
    <property type="entry name" value="RBD_domain_sf"/>
</dbReference>
<reference key="2">
    <citation type="submission" date="2011-08" db="EMBL/GenBank/DDBJ databases">
        <title>Genome sequence of Naumovozyma castellii.</title>
        <authorList>
            <person name="Gordon J.L."/>
            <person name="Armisen D."/>
            <person name="Proux-Wera E."/>
            <person name="OhEigeartaigh S.S."/>
            <person name="Byrne K.P."/>
            <person name="Wolfe K.H."/>
        </authorList>
    </citation>
    <scope>NUCLEOTIDE SEQUENCE</scope>
    <source>
        <strain>Type strain:CBS 4309</strain>
    </source>
</reference>
<dbReference type="EMBL" id="HE576755">
    <property type="protein sequence ID" value="CCC69821.1"/>
    <property type="molecule type" value="Genomic_DNA"/>
</dbReference>
<keyword evidence="7" id="KW-1133">Transmembrane helix</keyword>
<dbReference type="InParanoid" id="G0VE30"/>
<dbReference type="GeneID" id="96903427"/>
<evidence type="ECO:0000256" key="10">
    <source>
        <dbReference type="ARBA" id="ARBA00025276"/>
    </source>
</evidence>
<dbReference type="GO" id="GO:0003723">
    <property type="term" value="F:RNA binding"/>
    <property type="evidence" value="ECO:0007669"/>
    <property type="project" value="UniProtKB-UniRule"/>
</dbReference>
<dbReference type="Gene3D" id="3.30.70.330">
    <property type="match status" value="1"/>
</dbReference>
<sequence length="815" mass="93240">MLRTLQIRPIWTPGVKYPLRVGKRFVSTEIQEKDQQAGESNTATDTGVIHKTEEETLIYFDNVYPRATSVWNPTLWYNLLLRNQSREAVREKIQNFASPTSNPIHGLRLRSTIPVKRDGGVFATFLIPGRYTKAQVNSLIQQNTAKESSRTLIGKYFTKATAFPVKGTPWIEDLRRLPNTTIVVKFQGPPLTEEEMYSLFRRYGTIVDIYPAGSVATDGYARVKYRSYRGAICAKNCVSGIEIRNTVVHIQYDAIIQGHIFSNFFVNHTRIAIPVLIALLSIFAVLVFDPIREFSIEQKITHKYSLSFGNPLFKSVRKFTSSTVSSFRNYLGRNEEKQAEKHLWEERIESVNDLKMWLEENINTFVIVRGPRGTGKHDLVMQHTLNDRENVLYLDCDKLIKSRTDAKFLKNVSSQLGYFPVFPWIDSVTNIIDLMVQGLTGQKTGLSETKETQFRNMLTTTMMALRHIALKDYKPVVTNGDTTINVKEEDYLQQHPEAKPVVVLDSFEGKADINGFVYRELSDWATMLVQTNVAHVIFLTETIGSNQVLTESFPNQVFKTLILSDASKENSREYVLYRLKENQIQKEEATNENEDAPEQKVNIFDEKDLHDIDEVLEPLGGRMLDLQAFVRRVKSGEEPKEALDKMIEQASEQITQMFLSDKVDSLKSAQAWELIGLLSESPVVSFHDIIYRPLFKSAPELGILELENNGLITVTRNRGVLQEIHPAKPLYRAAFSYLQKDSRLSKVLKTRYLLKVISFETSRIKGWEEELRPLGKVRDLKQFKSRLDYLSGKIDVSSATISKCEDEVKELSKND</sequence>
<comment type="subcellular location">
    <subcellularLocation>
        <location evidence="1 12">Mitochondrion inner membrane</location>
        <topology evidence="1 12">Single-pass membrane protein</topology>
    </subcellularLocation>
</comment>
<dbReference type="SUPFAM" id="SSF54928">
    <property type="entry name" value="RNA-binding domain, RBD"/>
    <property type="match status" value="1"/>
</dbReference>
<protein>
    <recommendedName>
        <fullName evidence="3 12">Mitochondrial escape protein 2</fullName>
    </recommendedName>
</protein>
<dbReference type="AlphaFoldDB" id="G0VE30"/>
<reference evidence="14 15" key="1">
    <citation type="journal article" date="2011" name="Proc. Natl. Acad. Sci. U.S.A.">
        <title>Evolutionary erosion of yeast sex chromosomes by mating-type switching accidents.</title>
        <authorList>
            <person name="Gordon J.L."/>
            <person name="Armisen D."/>
            <person name="Proux-Wera E."/>
            <person name="Oheigeartaigh S.S."/>
            <person name="Byrne K.P."/>
            <person name="Wolfe K.H."/>
        </authorList>
    </citation>
    <scope>NUCLEOTIDE SEQUENCE [LARGE SCALE GENOMIC DNA]</scope>
    <source>
        <strain evidence="15">ATCC 76901 / BCRC 22586 / CBS 4309 / NBRC 1992 / NRRL Y-12630</strain>
    </source>
</reference>
<dbReference type="InterPro" id="IPR034260">
    <property type="entry name" value="Yme2_RRM"/>
</dbReference>
<dbReference type="InterPro" id="IPR039627">
    <property type="entry name" value="Yme2_C"/>
</dbReference>
<evidence type="ECO:0000256" key="4">
    <source>
        <dbReference type="ARBA" id="ARBA00022692"/>
    </source>
</evidence>
<name>G0VE30_NAUCA</name>
<comment type="function">
    <text evidence="10 12">Plays a role in maintaining the mitochondrial genome and in controlling the mtDNA escape. Involved in the regulation of mtDNA nucleotide structure and number. May have a dispensable role in early maturation of pre-rRNA.</text>
</comment>
<dbReference type="InterPro" id="IPR000504">
    <property type="entry name" value="RRM_dom"/>
</dbReference>
<dbReference type="OMA" id="FQFFRPY"/>
<evidence type="ECO:0000256" key="1">
    <source>
        <dbReference type="ARBA" id="ARBA00004434"/>
    </source>
</evidence>
<dbReference type="HOGENOM" id="CLU_007861_1_0_1"/>
<dbReference type="PANTHER" id="PTHR32198">
    <property type="entry name" value="MITOCHONDRIAL ESCAPE PROTEIN 2"/>
    <property type="match status" value="1"/>
</dbReference>